<organism evidence="3 4">
    <name type="scientific">Echinococcus granulosus</name>
    <name type="common">Hydatid tapeworm</name>
    <dbReference type="NCBI Taxonomy" id="6210"/>
    <lineage>
        <taxon>Eukaryota</taxon>
        <taxon>Metazoa</taxon>
        <taxon>Spiralia</taxon>
        <taxon>Lophotrochozoa</taxon>
        <taxon>Platyhelminthes</taxon>
        <taxon>Cestoda</taxon>
        <taxon>Eucestoda</taxon>
        <taxon>Cyclophyllidea</taxon>
        <taxon>Taeniidae</taxon>
        <taxon>Echinococcus</taxon>
        <taxon>Echinococcus granulosus group</taxon>
    </lineage>
</organism>
<dbReference type="AlphaFoldDB" id="W6UUX2"/>
<keyword evidence="2" id="KW-0472">Membrane</keyword>
<dbReference type="KEGG" id="egl:EGR_00367"/>
<dbReference type="RefSeq" id="XP_024356294.1">
    <property type="nucleotide sequence ID" value="XM_024489616.1"/>
</dbReference>
<reference evidence="3 4" key="1">
    <citation type="journal article" date="2013" name="Nat. Genet.">
        <title>The genome of the hydatid tapeworm Echinococcus granulosus.</title>
        <authorList>
            <person name="Zheng H."/>
            <person name="Zhang W."/>
            <person name="Zhang L."/>
            <person name="Zhang Z."/>
            <person name="Li J."/>
            <person name="Lu G."/>
            <person name="Zhu Y."/>
            <person name="Wang Y."/>
            <person name="Huang Y."/>
            <person name="Liu J."/>
            <person name="Kang H."/>
            <person name="Chen J."/>
            <person name="Wang L."/>
            <person name="Chen A."/>
            <person name="Yu S."/>
            <person name="Gao Z."/>
            <person name="Jin L."/>
            <person name="Gu W."/>
            <person name="Wang Z."/>
            <person name="Zhao L."/>
            <person name="Shi B."/>
            <person name="Wen H."/>
            <person name="Lin R."/>
            <person name="Jones M.K."/>
            <person name="Brejova B."/>
            <person name="Vinar T."/>
            <person name="Zhao G."/>
            <person name="McManus D.P."/>
            <person name="Chen Z."/>
            <person name="Zhou Y."/>
            <person name="Wang S."/>
        </authorList>
    </citation>
    <scope>NUCLEOTIDE SEQUENCE [LARGE SCALE GENOMIC DNA]</scope>
</reference>
<proteinExistence type="predicted"/>
<dbReference type="CTD" id="36336082"/>
<evidence type="ECO:0000256" key="2">
    <source>
        <dbReference type="SAM" id="Phobius"/>
    </source>
</evidence>
<evidence type="ECO:0000256" key="1">
    <source>
        <dbReference type="SAM" id="MobiDB-lite"/>
    </source>
</evidence>
<dbReference type="GeneID" id="36336082"/>
<keyword evidence="2" id="KW-1133">Transmembrane helix</keyword>
<dbReference type="OMA" id="ICCCCSV"/>
<feature type="region of interest" description="Disordered" evidence="1">
    <location>
        <begin position="103"/>
        <end position="128"/>
    </location>
</feature>
<accession>W6UUX2</accession>
<dbReference type="Proteomes" id="UP000019149">
    <property type="component" value="Unassembled WGS sequence"/>
</dbReference>
<sequence length="182" mass="19525">MARFYCVQVYVHTYIHLGKKTTAPKTQNMERSLQEARESELTSSNTKGLIIGGSVVGGSIVLVVLIICCCCSVRSQKSSNAKVVQPVKKQTGDGRELNVVEESVSKEVDDGAKKDGGSHDDEADSELHAKKVRFSCEAEKEAPADSSALMETTPVAKLAASLPSYAKIRGGKTSPFYSNAEP</sequence>
<keyword evidence="2" id="KW-0812">Transmembrane</keyword>
<evidence type="ECO:0000313" key="3">
    <source>
        <dbReference type="EMBL" id="EUB65098.1"/>
    </source>
</evidence>
<keyword evidence="4" id="KW-1185">Reference proteome</keyword>
<name>W6UUX2_ECHGR</name>
<evidence type="ECO:0000313" key="4">
    <source>
        <dbReference type="Proteomes" id="UP000019149"/>
    </source>
</evidence>
<dbReference type="EMBL" id="APAU02000001">
    <property type="protein sequence ID" value="EUB65098.1"/>
    <property type="molecule type" value="Genomic_DNA"/>
</dbReference>
<feature type="transmembrane region" description="Helical" evidence="2">
    <location>
        <begin position="49"/>
        <end position="73"/>
    </location>
</feature>
<comment type="caution">
    <text evidence="3">The sequence shown here is derived from an EMBL/GenBank/DDBJ whole genome shotgun (WGS) entry which is preliminary data.</text>
</comment>
<dbReference type="OrthoDB" id="6272605at2759"/>
<gene>
    <name evidence="3" type="ORF">EGR_00367</name>
</gene>
<protein>
    <submittedName>
        <fullName evidence="3">Uncharacterized protein</fullName>
    </submittedName>
</protein>